<name>A0AB36NXI6_9FLAO</name>
<organism evidence="1 4">
    <name type="scientific">Flavobacterium pectinovorum</name>
    <dbReference type="NCBI Taxonomy" id="29533"/>
    <lineage>
        <taxon>Bacteria</taxon>
        <taxon>Pseudomonadati</taxon>
        <taxon>Bacteroidota</taxon>
        <taxon>Flavobacteriia</taxon>
        <taxon>Flavobacteriales</taxon>
        <taxon>Flavobacteriaceae</taxon>
        <taxon>Flavobacterium</taxon>
    </lineage>
</organism>
<gene>
    <name evidence="1" type="ORF">B0A72_18145</name>
    <name evidence="2" type="ORF">SAMN05444387_4462</name>
</gene>
<dbReference type="Pfam" id="PF13585">
    <property type="entry name" value="CHU_C"/>
    <property type="match status" value="1"/>
</dbReference>
<comment type="caution">
    <text evidence="1">The sequence shown here is derived from an EMBL/GenBank/DDBJ whole genome shotgun (WGS) entry which is preliminary data.</text>
</comment>
<dbReference type="Proteomes" id="UP000184216">
    <property type="component" value="Unassembled WGS sequence"/>
</dbReference>
<reference evidence="2 3" key="2">
    <citation type="submission" date="2016-11" db="EMBL/GenBank/DDBJ databases">
        <authorList>
            <person name="Varghese N."/>
            <person name="Submissions S."/>
        </authorList>
    </citation>
    <scope>NUCLEOTIDE SEQUENCE [LARGE SCALE GENOMIC DNA]</scope>
    <source>
        <strain evidence="2 3">DSM 6368</strain>
    </source>
</reference>
<dbReference type="NCBIfam" id="TIGR04131">
    <property type="entry name" value="Bac_Flav_CTERM"/>
    <property type="match status" value="1"/>
</dbReference>
<dbReference type="RefSeq" id="WP_073398071.1">
    <property type="nucleotide sequence ID" value="NZ_FRBX01000007.1"/>
</dbReference>
<proteinExistence type="predicted"/>
<keyword evidence="3" id="KW-1185">Reference proteome</keyword>
<protein>
    <submittedName>
        <fullName evidence="2">Gliding motility-associated C-terminal domain-containing protein</fullName>
    </submittedName>
</protein>
<dbReference type="InterPro" id="IPR026341">
    <property type="entry name" value="T9SS_type_B"/>
</dbReference>
<dbReference type="EMBL" id="MUHB01000018">
    <property type="protein sequence ID" value="OXB01961.1"/>
    <property type="molecule type" value="Genomic_DNA"/>
</dbReference>
<dbReference type="EMBL" id="FRBX01000007">
    <property type="protein sequence ID" value="SHN16281.1"/>
    <property type="molecule type" value="Genomic_DNA"/>
</dbReference>
<reference evidence="1 4" key="1">
    <citation type="submission" date="2016-11" db="EMBL/GenBank/DDBJ databases">
        <title>Whole genomes of Flavobacteriaceae.</title>
        <authorList>
            <person name="Stine C."/>
            <person name="Li C."/>
            <person name="Tadesse D."/>
        </authorList>
    </citation>
    <scope>NUCLEOTIDE SEQUENCE [LARGE SCALE GENOMIC DNA]</scope>
    <source>
        <strain evidence="1 4">ATCC 19366</strain>
    </source>
</reference>
<evidence type="ECO:0000313" key="4">
    <source>
        <dbReference type="Proteomes" id="UP000198431"/>
    </source>
</evidence>
<sequence>MIKVYIKASIILMFFDVQLSAQTVNLGDLSIASNTQFATMFDFDNKPNGDFLIDGDFMVYANFNNDGLVTYSTISNGKTFFIGTQEQLIKGSEIAHFQNIVFDNISALVPFHLSSTIEIGSNVQFKNGIIDADTYNGKMIFDQNAFHSDASNLSFVDGKVENIGNLDFEFPIGDNFYFRPSYHDKAANTNNVYTTQYFFQSAGSLHPYTSKEDIIITIDEAEYWNVIQNQGSEKIVLSLTLDTHTTPASFFEEKTDTELAIVRWDDVTSKWINEKGVTTDLLTGADYTKMVTTQVTGYGLFTIAIVPKTIPVPDDIIVYNAISPNGDGLNDSFHILGIDKYPDNRVEIYNRWGIKVYDADSYNESDIMFRGYSEGRDTVNRNAGLPAGTYFYILKYKKGNETINKTGYLYINNDK</sequence>
<evidence type="ECO:0000313" key="2">
    <source>
        <dbReference type="EMBL" id="SHN16281.1"/>
    </source>
</evidence>
<evidence type="ECO:0000313" key="1">
    <source>
        <dbReference type="EMBL" id="OXB01961.1"/>
    </source>
</evidence>
<evidence type="ECO:0000313" key="3">
    <source>
        <dbReference type="Proteomes" id="UP000184216"/>
    </source>
</evidence>
<accession>A0AB36NXI6</accession>
<dbReference type="Proteomes" id="UP000198431">
    <property type="component" value="Unassembled WGS sequence"/>
</dbReference>
<dbReference type="AlphaFoldDB" id="A0AB36NXI6"/>